<name>A0ABW3HY11_9FLAO</name>
<proteinExistence type="predicted"/>
<keyword evidence="3 5" id="KW-0012">Acyltransferase</keyword>
<accession>A0ABW3HY11</accession>
<comment type="caution">
    <text evidence="5">The sequence shown here is derived from an EMBL/GenBank/DDBJ whole genome shotgun (WGS) entry which is preliminary data.</text>
</comment>
<dbReference type="EMBL" id="JBHTJM010000001">
    <property type="protein sequence ID" value="MFD0962451.1"/>
    <property type="molecule type" value="Genomic_DNA"/>
</dbReference>
<keyword evidence="2" id="KW-0808">Transferase</keyword>
<evidence type="ECO:0000256" key="1">
    <source>
        <dbReference type="ARBA" id="ARBA00005189"/>
    </source>
</evidence>
<evidence type="ECO:0000259" key="4">
    <source>
        <dbReference type="SMART" id="SM00563"/>
    </source>
</evidence>
<evidence type="ECO:0000256" key="3">
    <source>
        <dbReference type="ARBA" id="ARBA00023315"/>
    </source>
</evidence>
<evidence type="ECO:0000313" key="5">
    <source>
        <dbReference type="EMBL" id="MFD0962451.1"/>
    </source>
</evidence>
<organism evidence="5 6">
    <name type="scientific">Pseudofulvibacter geojedonensis</name>
    <dbReference type="NCBI Taxonomy" id="1123758"/>
    <lineage>
        <taxon>Bacteria</taxon>
        <taxon>Pseudomonadati</taxon>
        <taxon>Bacteroidota</taxon>
        <taxon>Flavobacteriia</taxon>
        <taxon>Flavobacteriales</taxon>
        <taxon>Flavobacteriaceae</taxon>
        <taxon>Pseudofulvibacter</taxon>
    </lineage>
</organism>
<dbReference type="SMART" id="SM00563">
    <property type="entry name" value="PlsC"/>
    <property type="match status" value="1"/>
</dbReference>
<evidence type="ECO:0000256" key="2">
    <source>
        <dbReference type="ARBA" id="ARBA00022679"/>
    </source>
</evidence>
<dbReference type="Proteomes" id="UP001596997">
    <property type="component" value="Unassembled WGS sequence"/>
</dbReference>
<comment type="pathway">
    <text evidence="1">Lipid metabolism.</text>
</comment>
<dbReference type="InterPro" id="IPR002123">
    <property type="entry name" value="Plipid/glycerol_acylTrfase"/>
</dbReference>
<gene>
    <name evidence="5" type="ORF">ACFQ1O_00360</name>
</gene>
<feature type="domain" description="Phospholipid/glycerol acyltransferase" evidence="4">
    <location>
        <begin position="29"/>
        <end position="141"/>
    </location>
</feature>
<dbReference type="SUPFAM" id="SSF69593">
    <property type="entry name" value="Glycerol-3-phosphate (1)-acyltransferase"/>
    <property type="match status" value="1"/>
</dbReference>
<keyword evidence="6" id="KW-1185">Reference proteome</keyword>
<protein>
    <submittedName>
        <fullName evidence="5">1-acyl-sn-glycerol-3-phosphate acyltransferase</fullName>
    </submittedName>
</protein>
<reference evidence="6" key="1">
    <citation type="journal article" date="2019" name="Int. J. Syst. Evol. Microbiol.">
        <title>The Global Catalogue of Microorganisms (GCM) 10K type strain sequencing project: providing services to taxonomists for standard genome sequencing and annotation.</title>
        <authorList>
            <consortium name="The Broad Institute Genomics Platform"/>
            <consortium name="The Broad Institute Genome Sequencing Center for Infectious Disease"/>
            <person name="Wu L."/>
            <person name="Ma J."/>
        </authorList>
    </citation>
    <scope>NUCLEOTIDE SEQUENCE [LARGE SCALE GENOMIC DNA]</scope>
    <source>
        <strain evidence="6">CCUG 62114</strain>
    </source>
</reference>
<dbReference type="PANTHER" id="PTHR10434:SF9">
    <property type="entry name" value="PHOSPHOLIPID_GLYCEROL ACYLTRANSFERASE DOMAIN-CONTAINING PROTEIN"/>
    <property type="match status" value="1"/>
</dbReference>
<evidence type="ECO:0000313" key="6">
    <source>
        <dbReference type="Proteomes" id="UP001596997"/>
    </source>
</evidence>
<sequence>MKAIYKFIYFKLLKWEIIGDFPRDLNKYIVIAVPHTHWHDFPMGIMLRNILDTKINFVAKKELFKGPLGWYLRKVGGYAIDRTKGQNKVEAYAQLFKDNDKFILNIAPEGTRKKVEKWKTGFYYIAKEAQVPIVMVAFDFGKKQHKISAPFYPTDNVEADFEFMYSFFEGVVGRVPEYS</sequence>
<dbReference type="RefSeq" id="WP_377712129.1">
    <property type="nucleotide sequence ID" value="NZ_JBHTJM010000001.1"/>
</dbReference>
<dbReference type="GO" id="GO:0016746">
    <property type="term" value="F:acyltransferase activity"/>
    <property type="evidence" value="ECO:0007669"/>
    <property type="project" value="UniProtKB-KW"/>
</dbReference>
<dbReference type="Pfam" id="PF01553">
    <property type="entry name" value="Acyltransferase"/>
    <property type="match status" value="1"/>
</dbReference>
<dbReference type="PANTHER" id="PTHR10434">
    <property type="entry name" value="1-ACYL-SN-GLYCEROL-3-PHOSPHATE ACYLTRANSFERASE"/>
    <property type="match status" value="1"/>
</dbReference>